<proteinExistence type="predicted"/>
<organism evidence="2 3">
    <name type="scientific">Bifidobacterium thermophilum</name>
    <dbReference type="NCBI Taxonomy" id="33905"/>
    <lineage>
        <taxon>Bacteria</taxon>
        <taxon>Bacillati</taxon>
        <taxon>Actinomycetota</taxon>
        <taxon>Actinomycetes</taxon>
        <taxon>Bifidobacteriales</taxon>
        <taxon>Bifidobacteriaceae</taxon>
        <taxon>Bifidobacterium</taxon>
    </lineage>
</organism>
<dbReference type="AlphaFoldDB" id="A0A7X9RML1"/>
<keyword evidence="1" id="KW-0472">Membrane</keyword>
<comment type="caution">
    <text evidence="2">The sequence shown here is derived from an EMBL/GenBank/DDBJ whole genome shotgun (WGS) entry which is preliminary data.</text>
</comment>
<gene>
    <name evidence="2" type="ORF">HF844_03900</name>
</gene>
<feature type="transmembrane region" description="Helical" evidence="1">
    <location>
        <begin position="20"/>
        <end position="40"/>
    </location>
</feature>
<keyword evidence="1" id="KW-0812">Transmembrane</keyword>
<name>A0A7X9RML1_9BIFI</name>
<keyword evidence="1" id="KW-1133">Transmembrane helix</keyword>
<dbReference type="Proteomes" id="UP000588369">
    <property type="component" value="Unassembled WGS sequence"/>
</dbReference>
<feature type="transmembrane region" description="Helical" evidence="1">
    <location>
        <begin position="47"/>
        <end position="66"/>
    </location>
</feature>
<reference evidence="2 3" key="1">
    <citation type="submission" date="2020-04" db="EMBL/GenBank/DDBJ databases">
        <authorList>
            <person name="Hitch T.C.A."/>
            <person name="Wylensek D."/>
            <person name="Clavel T."/>
        </authorList>
    </citation>
    <scope>NUCLEOTIDE SEQUENCE [LARGE SCALE GENOMIC DNA]</scope>
    <source>
        <strain evidence="2 3">BSM-130-P53-3C</strain>
    </source>
</reference>
<dbReference type="EMBL" id="JABAGI010000003">
    <property type="protein sequence ID" value="NME61950.1"/>
    <property type="molecule type" value="Genomic_DNA"/>
</dbReference>
<dbReference type="RefSeq" id="WP_168984045.1">
    <property type="nucleotide sequence ID" value="NZ_JABAGI010000003.1"/>
</dbReference>
<sequence length="142" mass="15253">MTSTIELDLSGWTASHHTALVLFLTLAAVGLLAALVLLAALLERRPLTAAVAAGLAVAMAVCALLTPRPADFTTRVEQEARISRLACPTPLKAPDTLAVRDRHADCTWRRDGRAYSGTVTVWPARDPNRPAHVLLQGRMHGD</sequence>
<evidence type="ECO:0000313" key="2">
    <source>
        <dbReference type="EMBL" id="NME61950.1"/>
    </source>
</evidence>
<evidence type="ECO:0000256" key="1">
    <source>
        <dbReference type="SAM" id="Phobius"/>
    </source>
</evidence>
<evidence type="ECO:0000313" key="3">
    <source>
        <dbReference type="Proteomes" id="UP000588369"/>
    </source>
</evidence>
<protein>
    <submittedName>
        <fullName evidence="2">Uncharacterized protein</fullName>
    </submittedName>
</protein>
<accession>A0A7X9RML1</accession>